<dbReference type="Gene3D" id="1.20.120.340">
    <property type="entry name" value="Flagellar protein FliS"/>
    <property type="match status" value="1"/>
</dbReference>
<dbReference type="PANTHER" id="PTHR34773">
    <property type="entry name" value="FLAGELLAR SECRETION CHAPERONE FLIS"/>
    <property type="match status" value="1"/>
</dbReference>
<keyword evidence="5" id="KW-0143">Chaperone</keyword>
<dbReference type="PANTHER" id="PTHR34773:SF1">
    <property type="entry name" value="FLAGELLAR SECRETION CHAPERONE FLIS"/>
    <property type="match status" value="1"/>
</dbReference>
<comment type="similarity">
    <text evidence="2 6">Belongs to the FliS family.</text>
</comment>
<name>A0ABZ0D3A0_9BURK</name>
<dbReference type="InterPro" id="IPR036584">
    <property type="entry name" value="FliS_sf"/>
</dbReference>
<proteinExistence type="inferred from homology"/>
<keyword evidence="4 6" id="KW-1005">Bacterial flagellum biogenesis</keyword>
<evidence type="ECO:0000313" key="7">
    <source>
        <dbReference type="EMBL" id="WOB09810.1"/>
    </source>
</evidence>
<evidence type="ECO:0000313" key="8">
    <source>
        <dbReference type="Proteomes" id="UP001303946"/>
    </source>
</evidence>
<dbReference type="NCBIfam" id="TIGR00208">
    <property type="entry name" value="fliS"/>
    <property type="match status" value="1"/>
</dbReference>
<evidence type="ECO:0000256" key="2">
    <source>
        <dbReference type="ARBA" id="ARBA00008787"/>
    </source>
</evidence>
<comment type="subcellular location">
    <subcellularLocation>
        <location evidence="1 6">Cytoplasm</location>
        <location evidence="1 6">Cytosol</location>
    </subcellularLocation>
</comment>
<dbReference type="InterPro" id="IPR003713">
    <property type="entry name" value="FliS"/>
</dbReference>
<keyword evidence="3 6" id="KW-0963">Cytoplasm</keyword>
<evidence type="ECO:0000256" key="1">
    <source>
        <dbReference type="ARBA" id="ARBA00004514"/>
    </source>
</evidence>
<evidence type="ECO:0000256" key="4">
    <source>
        <dbReference type="ARBA" id="ARBA00022795"/>
    </source>
</evidence>
<dbReference type="CDD" id="cd16098">
    <property type="entry name" value="FliS"/>
    <property type="match status" value="1"/>
</dbReference>
<keyword evidence="8" id="KW-1185">Reference proteome</keyword>
<keyword evidence="7" id="KW-0969">Cilium</keyword>
<dbReference type="Proteomes" id="UP001303946">
    <property type="component" value="Chromosome"/>
</dbReference>
<gene>
    <name evidence="7" type="primary">fliS</name>
    <name evidence="7" type="ORF">RXV79_07020</name>
</gene>
<evidence type="ECO:0000256" key="5">
    <source>
        <dbReference type="ARBA" id="ARBA00023186"/>
    </source>
</evidence>
<dbReference type="Pfam" id="PF02561">
    <property type="entry name" value="FliS"/>
    <property type="match status" value="1"/>
</dbReference>
<dbReference type="PIRSF" id="PIRSF039090">
    <property type="entry name" value="Flis"/>
    <property type="match status" value="1"/>
</dbReference>
<sequence>MFASAFSAPSKRQLGAYQQVHVTTGVDGASPHRLVQMLFEGLLDSLARARGAIAHGNVVLKGEEIGRAVRIVEEGLKAGLNVQDGGQLARDLHDLYAYVTLRLTYANLHNDEGAIAECVKLIEPIAAAWDEIAQKDAA</sequence>
<dbReference type="SUPFAM" id="SSF101116">
    <property type="entry name" value="Flagellar export chaperone FliS"/>
    <property type="match status" value="1"/>
</dbReference>
<evidence type="ECO:0000256" key="3">
    <source>
        <dbReference type="ARBA" id="ARBA00022490"/>
    </source>
</evidence>
<evidence type="ECO:0000256" key="6">
    <source>
        <dbReference type="PIRNR" id="PIRNR039090"/>
    </source>
</evidence>
<organism evidence="7 8">
    <name type="scientific">Piscinibacter gummiphilus</name>
    <dbReference type="NCBI Taxonomy" id="946333"/>
    <lineage>
        <taxon>Bacteria</taxon>
        <taxon>Pseudomonadati</taxon>
        <taxon>Pseudomonadota</taxon>
        <taxon>Betaproteobacteria</taxon>
        <taxon>Burkholderiales</taxon>
        <taxon>Sphaerotilaceae</taxon>
        <taxon>Piscinibacter</taxon>
    </lineage>
</organism>
<dbReference type="RefSeq" id="WP_316702683.1">
    <property type="nucleotide sequence ID" value="NZ_CP136336.1"/>
</dbReference>
<reference evidence="7 8" key="1">
    <citation type="submission" date="2023-10" db="EMBL/GenBank/DDBJ databases">
        <title>Bacteria for the degradation of biodegradable plastic PBAT(Polybutylene adipate terephthalate).</title>
        <authorList>
            <person name="Weon H.-Y."/>
            <person name="Yeon J."/>
        </authorList>
    </citation>
    <scope>NUCLEOTIDE SEQUENCE [LARGE SCALE GENOMIC DNA]</scope>
    <source>
        <strain evidence="7 8">SBD 7-3</strain>
    </source>
</reference>
<keyword evidence="7" id="KW-0966">Cell projection</keyword>
<keyword evidence="7" id="KW-0282">Flagellum</keyword>
<dbReference type="EMBL" id="CP136336">
    <property type="protein sequence ID" value="WOB09810.1"/>
    <property type="molecule type" value="Genomic_DNA"/>
</dbReference>
<accession>A0ABZ0D3A0</accession>
<protein>
    <recommendedName>
        <fullName evidence="6">Flagellar secretion chaperone FliS</fullName>
    </recommendedName>
</protein>